<feature type="binding site" evidence="6">
    <location>
        <position position="96"/>
    </location>
    <ligand>
        <name>a divalent metal cation</name>
        <dbReference type="ChEBI" id="CHEBI:60240"/>
        <label>1</label>
    </ligand>
</feature>
<dbReference type="InterPro" id="IPR000994">
    <property type="entry name" value="Pept_M24"/>
</dbReference>
<keyword evidence="2 6" id="KW-0031">Aminopeptidase</keyword>
<reference evidence="9" key="1">
    <citation type="journal article" date="2015" name="ISME J.">
        <title>Aquifer environment selects for microbial species cohorts in sediment and groundwater.</title>
        <authorList>
            <person name="Hug L.A."/>
            <person name="Thomas B.C."/>
            <person name="Brown C.T."/>
            <person name="Frischkorn K.R."/>
            <person name="Williams K.H."/>
            <person name="Tringe S.G."/>
            <person name="Banfield J.F."/>
        </authorList>
    </citation>
    <scope>NUCLEOTIDE SEQUENCE</scope>
</reference>
<dbReference type="HAMAP" id="MF_01974">
    <property type="entry name" value="MetAP_1"/>
    <property type="match status" value="1"/>
</dbReference>
<evidence type="ECO:0000313" key="9">
    <source>
        <dbReference type="EMBL" id="AKQ01785.1"/>
    </source>
</evidence>
<accession>A0A0H4T4V6</accession>
<feature type="binding site" evidence="6">
    <location>
        <position position="78"/>
    </location>
    <ligand>
        <name>substrate</name>
    </ligand>
</feature>
<dbReference type="Gene3D" id="3.90.230.10">
    <property type="entry name" value="Creatinase/methionine aminopeptidase superfamily"/>
    <property type="match status" value="1"/>
</dbReference>
<evidence type="ECO:0000256" key="1">
    <source>
        <dbReference type="ARBA" id="ARBA00002521"/>
    </source>
</evidence>
<feature type="binding site" evidence="6">
    <location>
        <position position="107"/>
    </location>
    <ligand>
        <name>a divalent metal cation</name>
        <dbReference type="ChEBI" id="CHEBI:60240"/>
        <label>2</label>
        <note>catalytic</note>
    </ligand>
</feature>
<comment type="subunit">
    <text evidence="6">Monomer.</text>
</comment>
<dbReference type="Pfam" id="PF00557">
    <property type="entry name" value="Peptidase_M24"/>
    <property type="match status" value="1"/>
</dbReference>
<organism evidence="9">
    <name type="scientific">uncultured Acidobacteria bacterium Rifle_16ft_4_minimus_2650</name>
    <dbReference type="NCBI Taxonomy" id="1665083"/>
    <lineage>
        <taxon>Bacteria</taxon>
        <taxon>Pseudomonadati</taxon>
        <taxon>Acidobacteriota</taxon>
        <taxon>environmental samples</taxon>
    </lineage>
</organism>
<comment type="function">
    <text evidence="1 6">Removes the N-terminal methionine from nascent proteins. The N-terminal methionine is often cleaved when the second residue in the primary sequence is small and uncharged (Met-Ala-, Cys, Gly, Pro, Ser, Thr, or Val). Requires deformylation of the N(alpha)-formylated initiator methionine before it can be hydrolyzed.</text>
</comment>
<dbReference type="InterPro" id="IPR002467">
    <property type="entry name" value="Pept_M24A_MAP1"/>
</dbReference>
<dbReference type="InterPro" id="IPR036005">
    <property type="entry name" value="Creatinase/aminopeptidase-like"/>
</dbReference>
<evidence type="ECO:0000256" key="7">
    <source>
        <dbReference type="RuleBase" id="RU003653"/>
    </source>
</evidence>
<comment type="catalytic activity">
    <reaction evidence="6 7">
        <text>Release of N-terminal amino acids, preferentially methionine, from peptides and arylamides.</text>
        <dbReference type="EC" id="3.4.11.18"/>
    </reaction>
</comment>
<dbReference type="NCBIfam" id="TIGR00500">
    <property type="entry name" value="met_pdase_I"/>
    <property type="match status" value="1"/>
</dbReference>
<feature type="domain" description="Peptidase M24" evidence="8">
    <location>
        <begin position="12"/>
        <end position="240"/>
    </location>
</feature>
<dbReference type="SUPFAM" id="SSF55920">
    <property type="entry name" value="Creatinase/aminopeptidase"/>
    <property type="match status" value="1"/>
</dbReference>
<dbReference type="GO" id="GO:0006508">
    <property type="term" value="P:proteolysis"/>
    <property type="evidence" value="ECO:0007669"/>
    <property type="project" value="UniProtKB-KW"/>
</dbReference>
<keyword evidence="3 6" id="KW-0645">Protease</keyword>
<dbReference type="EMBL" id="KT006978">
    <property type="protein sequence ID" value="AKQ01785.1"/>
    <property type="molecule type" value="Genomic_DNA"/>
</dbReference>
<feature type="binding site" evidence="6">
    <location>
        <position position="107"/>
    </location>
    <ligand>
        <name>a divalent metal cation</name>
        <dbReference type="ChEBI" id="CHEBI:60240"/>
        <label>1</label>
    </ligand>
</feature>
<dbReference type="GO" id="GO:0005829">
    <property type="term" value="C:cytosol"/>
    <property type="evidence" value="ECO:0007669"/>
    <property type="project" value="TreeGrafter"/>
</dbReference>
<dbReference type="PRINTS" id="PR00599">
    <property type="entry name" value="MAPEPTIDASE"/>
</dbReference>
<feature type="binding site" evidence="6">
    <location>
        <position position="170"/>
    </location>
    <ligand>
        <name>a divalent metal cation</name>
        <dbReference type="ChEBI" id="CHEBI:60240"/>
        <label>2</label>
        <note>catalytic</note>
    </ligand>
</feature>
<keyword evidence="4 6" id="KW-0479">Metal-binding</keyword>
<evidence type="ECO:0000256" key="6">
    <source>
        <dbReference type="HAMAP-Rule" id="MF_01974"/>
    </source>
</evidence>
<name>A0A0H4T4V6_9BACT</name>
<evidence type="ECO:0000256" key="2">
    <source>
        <dbReference type="ARBA" id="ARBA00022438"/>
    </source>
</evidence>
<dbReference type="GO" id="GO:0070006">
    <property type="term" value="F:metalloaminopeptidase activity"/>
    <property type="evidence" value="ECO:0007669"/>
    <property type="project" value="UniProtKB-UniRule"/>
</dbReference>
<dbReference type="PROSITE" id="PS00680">
    <property type="entry name" value="MAP_1"/>
    <property type="match status" value="1"/>
</dbReference>
<feature type="binding site" evidence="6">
    <location>
        <position position="203"/>
    </location>
    <ligand>
        <name>a divalent metal cation</name>
        <dbReference type="ChEBI" id="CHEBI:60240"/>
        <label>2</label>
        <note>catalytic</note>
    </ligand>
</feature>
<comment type="similarity">
    <text evidence="6">Belongs to the peptidase M24A family. Methionine aminopeptidase type 1 subfamily.</text>
</comment>
<dbReference type="AlphaFoldDB" id="A0A0H4T4V6"/>
<dbReference type="CDD" id="cd01086">
    <property type="entry name" value="MetAP1"/>
    <property type="match status" value="1"/>
</dbReference>
<dbReference type="GO" id="GO:0004239">
    <property type="term" value="F:initiator methionyl aminopeptidase activity"/>
    <property type="evidence" value="ECO:0007669"/>
    <property type="project" value="UniProtKB-UniRule"/>
</dbReference>
<evidence type="ECO:0000259" key="8">
    <source>
        <dbReference type="Pfam" id="PF00557"/>
    </source>
</evidence>
<dbReference type="GO" id="GO:0046872">
    <property type="term" value="F:metal ion binding"/>
    <property type="evidence" value="ECO:0007669"/>
    <property type="project" value="UniProtKB-UniRule"/>
</dbReference>
<protein>
    <recommendedName>
        <fullName evidence="6 7">Methionine aminopeptidase</fullName>
        <shortName evidence="6">MAP</shortName>
        <shortName evidence="6">MetAP</shortName>
        <ecNumber evidence="6 7">3.4.11.18</ecNumber>
    </recommendedName>
    <alternativeName>
        <fullName evidence="6">Peptidase M</fullName>
    </alternativeName>
</protein>
<feature type="binding site" evidence="6">
    <location>
        <position position="177"/>
    </location>
    <ligand>
        <name>substrate</name>
    </ligand>
</feature>
<gene>
    <name evidence="6" type="primary">map</name>
</gene>
<evidence type="ECO:0000256" key="5">
    <source>
        <dbReference type="ARBA" id="ARBA00022801"/>
    </source>
</evidence>
<evidence type="ECO:0000256" key="4">
    <source>
        <dbReference type="ARBA" id="ARBA00022723"/>
    </source>
</evidence>
<feature type="binding site" evidence="6">
    <location>
        <position position="234"/>
    </location>
    <ligand>
        <name>a divalent metal cation</name>
        <dbReference type="ChEBI" id="CHEBI:60240"/>
        <label>1</label>
    </ligand>
</feature>
<dbReference type="EC" id="3.4.11.18" evidence="6 7"/>
<proteinExistence type="inferred from homology"/>
<evidence type="ECO:0000256" key="3">
    <source>
        <dbReference type="ARBA" id="ARBA00022670"/>
    </source>
</evidence>
<dbReference type="InterPro" id="IPR001714">
    <property type="entry name" value="Pept_M24_MAP"/>
</dbReference>
<dbReference type="PANTHER" id="PTHR43330">
    <property type="entry name" value="METHIONINE AMINOPEPTIDASE"/>
    <property type="match status" value="1"/>
</dbReference>
<keyword evidence="5 6" id="KW-0378">Hydrolase</keyword>
<sequence>MNIVLKSSRELEKMHRSGLIVWDVLNGLREMVKPGISTLDLEQCAERRSTELKARPAFKGYLGYPCVLCTSVNQEVVHGIPSASRKLREGDIVSIDFGVEFEGYFGDAAVTLPVGTIKPELEKLLRVTRESLDRAIGQVCAGNRLSDISAAVQQWVEQNGFSVVREFVGHGIGTKMHEEPQLPNYGEPGHGPRLQEGMVLAIEPMVNAGSPAVRVLDDKWTAVTADGSCSAHFEHTVAVTSNGPWILTRPRETSGPSW</sequence>
<feature type="binding site" evidence="6">
    <location>
        <position position="234"/>
    </location>
    <ligand>
        <name>a divalent metal cation</name>
        <dbReference type="ChEBI" id="CHEBI:60240"/>
        <label>2</label>
        <note>catalytic</note>
    </ligand>
</feature>
<comment type="cofactor">
    <cofactor evidence="6">
        <name>Co(2+)</name>
        <dbReference type="ChEBI" id="CHEBI:48828"/>
    </cofactor>
    <cofactor evidence="6">
        <name>Zn(2+)</name>
        <dbReference type="ChEBI" id="CHEBI:29105"/>
    </cofactor>
    <cofactor evidence="6">
        <name>Mn(2+)</name>
        <dbReference type="ChEBI" id="CHEBI:29035"/>
    </cofactor>
    <cofactor evidence="6">
        <name>Fe(2+)</name>
        <dbReference type="ChEBI" id="CHEBI:29033"/>
    </cofactor>
    <text evidence="6">Binds 2 divalent metal cations per subunit. Has a high-affinity and a low affinity metal-binding site. The true nature of the physiological cofactor is under debate. The enzyme is active with cobalt, zinc, manganese or divalent iron ions. Most likely, methionine aminopeptidases function as mononuclear Fe(2+)-metalloproteases under physiological conditions, and the catalytically relevant metal-binding site has been assigned to the histidine-containing high-affinity site.</text>
</comment>
<dbReference type="PANTHER" id="PTHR43330:SF27">
    <property type="entry name" value="METHIONINE AMINOPEPTIDASE"/>
    <property type="match status" value="1"/>
</dbReference>